<evidence type="ECO:0000313" key="10">
    <source>
        <dbReference type="EMBL" id="AWV91295.1"/>
    </source>
</evidence>
<dbReference type="OrthoDB" id="9810365at2"/>
<evidence type="ECO:0000256" key="7">
    <source>
        <dbReference type="ARBA" id="ARBA00025217"/>
    </source>
</evidence>
<feature type="binding site" evidence="9">
    <location>
        <position position="959"/>
    </location>
    <ligand>
        <name>Zn(2+)</name>
        <dbReference type="ChEBI" id="CHEBI:29105"/>
    </ligand>
</feature>
<dbReference type="GO" id="GO:0005524">
    <property type="term" value="F:ATP binding"/>
    <property type="evidence" value="ECO:0007669"/>
    <property type="project" value="UniProtKB-UniRule"/>
</dbReference>
<dbReference type="KEGG" id="bsed:DN745_18985"/>
<accession>A0A2Z4FRE8</accession>
<comment type="subcellular location">
    <subcellularLocation>
        <location evidence="9">Cytoplasm</location>
    </subcellularLocation>
</comment>
<dbReference type="InterPro" id="IPR002300">
    <property type="entry name" value="aa-tRNA-synth_Ia"/>
</dbReference>
<dbReference type="HAMAP" id="MF_02002">
    <property type="entry name" value="Ile_tRNA_synth_type1"/>
    <property type="match status" value="1"/>
</dbReference>
<comment type="catalytic activity">
    <reaction evidence="8 9">
        <text>tRNA(Ile) + L-isoleucine + ATP = L-isoleucyl-tRNA(Ile) + AMP + diphosphate</text>
        <dbReference type="Rhea" id="RHEA:11060"/>
        <dbReference type="Rhea" id="RHEA-COMP:9666"/>
        <dbReference type="Rhea" id="RHEA-COMP:9695"/>
        <dbReference type="ChEBI" id="CHEBI:30616"/>
        <dbReference type="ChEBI" id="CHEBI:33019"/>
        <dbReference type="ChEBI" id="CHEBI:58045"/>
        <dbReference type="ChEBI" id="CHEBI:78442"/>
        <dbReference type="ChEBI" id="CHEBI:78528"/>
        <dbReference type="ChEBI" id="CHEBI:456215"/>
        <dbReference type="EC" id="6.1.1.5"/>
    </reaction>
</comment>
<keyword evidence="5 9" id="KW-0648">Protein biosynthesis</keyword>
<dbReference type="SUPFAM" id="SSF50677">
    <property type="entry name" value="ValRS/IleRS/LeuRS editing domain"/>
    <property type="match status" value="1"/>
</dbReference>
<feature type="binding site" evidence="9">
    <location>
        <position position="645"/>
    </location>
    <ligand>
        <name>ATP</name>
        <dbReference type="ChEBI" id="CHEBI:30616"/>
    </ligand>
</feature>
<comment type="domain">
    <text evidence="9">IleRS has two distinct active sites: one for aminoacylation and one for editing. The misactivated valine is translocated from the active site to the editing site, which sterically excludes the correctly activated isoleucine. The single editing site contains two valyl binding pockets, one specific for each substrate (Val-AMP or Val-tRNA(Ile)).</text>
</comment>
<dbReference type="EMBL" id="CP030032">
    <property type="protein sequence ID" value="AWV91295.1"/>
    <property type="molecule type" value="Genomic_DNA"/>
</dbReference>
<dbReference type="EC" id="6.1.1.5" evidence="9"/>
<dbReference type="GO" id="GO:0005829">
    <property type="term" value="C:cytosol"/>
    <property type="evidence" value="ECO:0007669"/>
    <property type="project" value="TreeGrafter"/>
</dbReference>
<keyword evidence="4 9" id="KW-0067">ATP-binding</keyword>
<dbReference type="Pfam" id="PF08264">
    <property type="entry name" value="Anticodon_1"/>
    <property type="match status" value="1"/>
</dbReference>
<dbReference type="SUPFAM" id="SSF47323">
    <property type="entry name" value="Anticodon-binding domain of a subclass of class I aminoacyl-tRNA synthetases"/>
    <property type="match status" value="1"/>
</dbReference>
<evidence type="ECO:0000256" key="8">
    <source>
        <dbReference type="ARBA" id="ARBA00048359"/>
    </source>
</evidence>
<evidence type="ECO:0000313" key="11">
    <source>
        <dbReference type="Proteomes" id="UP000249799"/>
    </source>
</evidence>
<keyword evidence="2 9" id="KW-0436">Ligase</keyword>
<evidence type="ECO:0000256" key="1">
    <source>
        <dbReference type="ARBA" id="ARBA00006887"/>
    </source>
</evidence>
<dbReference type="Gene3D" id="1.10.730.20">
    <property type="match status" value="1"/>
</dbReference>
<dbReference type="AlphaFoldDB" id="A0A2Z4FRE8"/>
<keyword evidence="3 9" id="KW-0547">Nucleotide-binding</keyword>
<comment type="function">
    <text evidence="7 9">Catalyzes the attachment of isoleucine to tRNA(Ile). As IleRS can inadvertently accommodate and process structurally similar amino acids such as valine, to avoid such errors it has two additional distinct tRNA(Ile)-dependent editing activities. One activity is designated as 'pretransfer' editing and involves the hydrolysis of activated Val-AMP. The other activity is designated 'posttransfer' editing and involves deacylation of mischarged Val-tRNA(Ile).</text>
</comment>
<feature type="short sequence motif" description="'HIGH' region" evidence="9">
    <location>
        <begin position="61"/>
        <end position="71"/>
    </location>
</feature>
<feature type="short sequence motif" description="'KMSKS' region" evidence="9">
    <location>
        <begin position="642"/>
        <end position="646"/>
    </location>
</feature>
<feature type="binding site" evidence="9">
    <location>
        <position position="939"/>
    </location>
    <ligand>
        <name>Zn(2+)</name>
        <dbReference type="ChEBI" id="CHEBI:29105"/>
    </ligand>
</feature>
<dbReference type="InterPro" id="IPR050081">
    <property type="entry name" value="Ile-tRNA_ligase"/>
</dbReference>
<organism evidence="10 11">
    <name type="scientific">Bradymonas sediminis</name>
    <dbReference type="NCBI Taxonomy" id="1548548"/>
    <lineage>
        <taxon>Bacteria</taxon>
        <taxon>Deltaproteobacteria</taxon>
        <taxon>Bradymonadales</taxon>
        <taxon>Bradymonadaceae</taxon>
        <taxon>Bradymonas</taxon>
    </lineage>
</organism>
<dbReference type="PANTHER" id="PTHR42765">
    <property type="entry name" value="SOLEUCYL-TRNA SYNTHETASE"/>
    <property type="match status" value="1"/>
</dbReference>
<keyword evidence="9" id="KW-0479">Metal-binding</keyword>
<reference evidence="10 11" key="1">
    <citation type="submission" date="2018-06" db="EMBL/GenBank/DDBJ databases">
        <title>Lujinxingia sediminis gen. nov. sp. nov., a new facultative anaerobic member of the class Deltaproteobacteria, and proposal of Lujinxingaceae fam. nov.</title>
        <authorList>
            <person name="Guo L.-Y."/>
            <person name="Li C.-M."/>
            <person name="Wang S."/>
            <person name="Du Z.-J."/>
        </authorList>
    </citation>
    <scope>NUCLEOTIDE SEQUENCE [LARGE SCALE GENOMIC DNA]</scope>
    <source>
        <strain evidence="10 11">FA350</strain>
    </source>
</reference>
<dbReference type="Gene3D" id="3.40.50.620">
    <property type="entry name" value="HUPs"/>
    <property type="match status" value="2"/>
</dbReference>
<dbReference type="GO" id="GO:0006428">
    <property type="term" value="P:isoleucyl-tRNA aminoacylation"/>
    <property type="evidence" value="ECO:0007669"/>
    <property type="project" value="UniProtKB-UniRule"/>
</dbReference>
<feature type="binding site" evidence="9">
    <location>
        <position position="942"/>
    </location>
    <ligand>
        <name>Zn(2+)</name>
        <dbReference type="ChEBI" id="CHEBI:29105"/>
    </ligand>
</feature>
<keyword evidence="9" id="KW-0862">Zinc</keyword>
<feature type="binding site" evidence="9">
    <location>
        <position position="956"/>
    </location>
    <ligand>
        <name>Zn(2+)</name>
        <dbReference type="ChEBI" id="CHEBI:29105"/>
    </ligand>
</feature>
<dbReference type="GO" id="GO:0002161">
    <property type="term" value="F:aminoacyl-tRNA deacylase activity"/>
    <property type="evidence" value="ECO:0007669"/>
    <property type="project" value="InterPro"/>
</dbReference>
<dbReference type="InterPro" id="IPR033708">
    <property type="entry name" value="Anticodon_Ile_BEm"/>
</dbReference>
<dbReference type="Gene3D" id="1.10.10.830">
    <property type="entry name" value="Ile-tRNA synthetase CP2 domain-like"/>
    <property type="match status" value="1"/>
</dbReference>
<dbReference type="PANTHER" id="PTHR42765:SF1">
    <property type="entry name" value="ISOLEUCINE--TRNA LIGASE, MITOCHONDRIAL"/>
    <property type="match status" value="1"/>
</dbReference>
<dbReference type="Proteomes" id="UP000249799">
    <property type="component" value="Chromosome"/>
</dbReference>
<evidence type="ECO:0000256" key="5">
    <source>
        <dbReference type="ARBA" id="ARBA00022917"/>
    </source>
</evidence>
<gene>
    <name evidence="9" type="primary">ileS</name>
    <name evidence="10" type="ORF">DN745_18985</name>
</gene>
<comment type="subunit">
    <text evidence="9">Monomer.</text>
</comment>
<protein>
    <recommendedName>
        <fullName evidence="9">Isoleucine--tRNA ligase</fullName>
        <ecNumber evidence="9">6.1.1.5</ecNumber>
    </recommendedName>
    <alternativeName>
        <fullName evidence="9">Isoleucyl-tRNA synthetase</fullName>
        <shortName evidence="9">IleRS</shortName>
    </alternativeName>
</protein>
<dbReference type="InterPro" id="IPR023585">
    <property type="entry name" value="Ile-tRNA-ligase_type1"/>
</dbReference>
<comment type="similarity">
    <text evidence="1 9">Belongs to the class-I aminoacyl-tRNA synthetase family. IleS type 1 subfamily.</text>
</comment>
<evidence type="ECO:0000256" key="9">
    <source>
        <dbReference type="HAMAP-Rule" id="MF_02002"/>
    </source>
</evidence>
<evidence type="ECO:0000256" key="3">
    <source>
        <dbReference type="ARBA" id="ARBA00022741"/>
    </source>
</evidence>
<name>A0A2Z4FRE8_9DELT</name>
<evidence type="ECO:0000256" key="2">
    <source>
        <dbReference type="ARBA" id="ARBA00022598"/>
    </source>
</evidence>
<proteinExistence type="inferred from homology"/>
<dbReference type="Pfam" id="PF00133">
    <property type="entry name" value="tRNA-synt_1"/>
    <property type="match status" value="1"/>
</dbReference>
<evidence type="ECO:0000256" key="6">
    <source>
        <dbReference type="ARBA" id="ARBA00023146"/>
    </source>
</evidence>
<keyword evidence="9" id="KW-0963">Cytoplasm</keyword>
<dbReference type="GO" id="GO:0008270">
    <property type="term" value="F:zinc ion binding"/>
    <property type="evidence" value="ECO:0007669"/>
    <property type="project" value="UniProtKB-UniRule"/>
</dbReference>
<dbReference type="InterPro" id="IPR014729">
    <property type="entry name" value="Rossmann-like_a/b/a_fold"/>
</dbReference>
<dbReference type="InterPro" id="IPR009008">
    <property type="entry name" value="Val/Leu/Ile-tRNA-synth_edit"/>
</dbReference>
<dbReference type="InterPro" id="IPR002301">
    <property type="entry name" value="Ile-tRNA-ligase"/>
</dbReference>
<keyword evidence="6 9" id="KW-0030">Aminoacyl-tRNA synthetase</keyword>
<dbReference type="GO" id="GO:0004822">
    <property type="term" value="F:isoleucine-tRNA ligase activity"/>
    <property type="evidence" value="ECO:0007669"/>
    <property type="project" value="UniProtKB-UniRule"/>
</dbReference>
<dbReference type="GO" id="GO:0000049">
    <property type="term" value="F:tRNA binding"/>
    <property type="evidence" value="ECO:0007669"/>
    <property type="project" value="InterPro"/>
</dbReference>
<evidence type="ECO:0000256" key="4">
    <source>
        <dbReference type="ARBA" id="ARBA00022840"/>
    </source>
</evidence>
<dbReference type="CDD" id="cd07960">
    <property type="entry name" value="Anticodon_Ia_Ile_BEm"/>
    <property type="match status" value="1"/>
</dbReference>
<dbReference type="Gene3D" id="3.90.740.10">
    <property type="entry name" value="Valyl/Leucyl/Isoleucyl-tRNA synthetase, editing domain"/>
    <property type="match status" value="1"/>
</dbReference>
<dbReference type="SUPFAM" id="SSF52374">
    <property type="entry name" value="Nucleotidylyl transferase"/>
    <property type="match status" value="1"/>
</dbReference>
<dbReference type="PRINTS" id="PR00984">
    <property type="entry name" value="TRNASYNTHILE"/>
</dbReference>
<dbReference type="NCBIfam" id="TIGR00392">
    <property type="entry name" value="ileS"/>
    <property type="match status" value="1"/>
</dbReference>
<sequence>MATDYKASLNLPKTDFPMRASLAEREPEQVAQWEEKAIYKKMVARRMEQGAERFILHDGPPYANGNIHHGHILNKTLKDFVVKYQNLAGNLCEYVPGWDCHGLPIEHQVDQNLGEKKREMSKVEIRQACREYADKWVGVQASEFRRTMAFGAWDDPYKTMSYDYEATTLRTLGRFFEKGIVYRGLKPVHWDWDAQTALAEAEVEYDEFRTEHVYVKFPIAELPENLAAKVEGKETFVVIWTTTPWTLPANLAIALHPELKYQLVASGDEVYVLAEGLREKVLEDCAIDAEAVEILETFEGRELVGEIGAGFGEQDGVRHRFAASHPWIERESPLLPADYVTLEQGTGCVHTAPGHGQEDYVLGQEFGLDVLCPVNQSGKYNIDLEIEADKGPMNLRGVHVFGANKVIPQHLAKLNRLLNQPGERIVIERYPHGWRSKKPIIFRATTQWFIAMEPESAGNPDGFRLREAALKEIENVQWVPGWGQDRIEGMVKGRPDWCISRQRSWGVPITAMYCNDCDASIATRELADYVADMVEEGGADVWFDREPKDLLPPGTTCPGCGGTDFCKEEDILDVWFDSGVSWAAVLETKLGWGDVADLYLEGSDQHRGWFQSSLLCSVGTRGNSPYKACLTHGFVTDKQGRKYSKSSKNFEPPEKMIEKYGAEILRLWVASVDYRGDISLSDEILKRVADAYRKIRNTSRFLLGNLDGYTPDKAVAYDDLYEIDKWVLHRTAETIERMREAYQDYQFHTIYHTLLQFMTVDLSSIYMDVTKDRIYCEAPDGPKRLAAQTAYAGVLNALVRAMAPILSFTAEEVWQYLPHSADEPESVFLADFPETPAEWTNPELAERWERLLEVRQEVQRALEEKRVPRKQKKPGQIGSSQEAHIRIHATGETLELLRDYSGQLDALCIVSYADVLEGEPSEADKLVEVEVEPADGKKCPRCWNYWIAPTSDDETCKRCASVVDELNAENT</sequence>
<dbReference type="InterPro" id="IPR009080">
    <property type="entry name" value="tRNAsynth_Ia_anticodon-bd"/>
</dbReference>
<feature type="binding site" evidence="9">
    <location>
        <position position="601"/>
    </location>
    <ligand>
        <name>L-isoleucyl-5'-AMP</name>
        <dbReference type="ChEBI" id="CHEBI:178002"/>
    </ligand>
</feature>
<keyword evidence="11" id="KW-1185">Reference proteome</keyword>
<comment type="cofactor">
    <cofactor evidence="9">
        <name>Zn(2+)</name>
        <dbReference type="ChEBI" id="CHEBI:29105"/>
    </cofactor>
    <text evidence="9">Binds 1 zinc ion per subunit.</text>
</comment>
<dbReference type="InterPro" id="IPR013155">
    <property type="entry name" value="M/V/L/I-tRNA-synth_anticd-bd"/>
</dbReference>